<evidence type="ECO:0000313" key="2">
    <source>
        <dbReference type="Proteomes" id="UP000887013"/>
    </source>
</evidence>
<dbReference type="OrthoDB" id="8300241at2759"/>
<evidence type="ECO:0000313" key="1">
    <source>
        <dbReference type="EMBL" id="GFT78488.1"/>
    </source>
</evidence>
<proteinExistence type="predicted"/>
<accession>A0A8X6PM47</accession>
<reference evidence="1" key="1">
    <citation type="submission" date="2020-08" db="EMBL/GenBank/DDBJ databases">
        <title>Multicomponent nature underlies the extraordinary mechanical properties of spider dragline silk.</title>
        <authorList>
            <person name="Kono N."/>
            <person name="Nakamura H."/>
            <person name="Mori M."/>
            <person name="Yoshida Y."/>
            <person name="Ohtoshi R."/>
            <person name="Malay A.D."/>
            <person name="Moran D.A.P."/>
            <person name="Tomita M."/>
            <person name="Numata K."/>
            <person name="Arakawa K."/>
        </authorList>
    </citation>
    <scope>NUCLEOTIDE SEQUENCE</scope>
</reference>
<comment type="caution">
    <text evidence="1">The sequence shown here is derived from an EMBL/GenBank/DDBJ whole genome shotgun (WGS) entry which is preliminary data.</text>
</comment>
<dbReference type="EMBL" id="BMAW01118197">
    <property type="protein sequence ID" value="GFT78488.1"/>
    <property type="molecule type" value="Genomic_DNA"/>
</dbReference>
<organism evidence="1 2">
    <name type="scientific">Nephila pilipes</name>
    <name type="common">Giant wood spider</name>
    <name type="synonym">Nephila maculata</name>
    <dbReference type="NCBI Taxonomy" id="299642"/>
    <lineage>
        <taxon>Eukaryota</taxon>
        <taxon>Metazoa</taxon>
        <taxon>Ecdysozoa</taxon>
        <taxon>Arthropoda</taxon>
        <taxon>Chelicerata</taxon>
        <taxon>Arachnida</taxon>
        <taxon>Araneae</taxon>
        <taxon>Araneomorphae</taxon>
        <taxon>Entelegynae</taxon>
        <taxon>Araneoidea</taxon>
        <taxon>Nephilidae</taxon>
        <taxon>Nephila</taxon>
    </lineage>
</organism>
<sequence length="159" mass="17876">MDRWLGKESLKKTNVVSSNAEIAESKDMAILESTFVQLQTHLPILPSYNFGQVVSTKRRYMILVTCRLDLLVLVTGYSRCGLFALQQNIGKQLLSTNKTTEAFGKKITQQIKAKIFLSVKENLKAIIKAGVLWGKKFETVNQKITEASYKVSYRITLAG</sequence>
<dbReference type="AlphaFoldDB" id="A0A8X6PM47"/>
<name>A0A8X6PM47_NEPPI</name>
<dbReference type="Proteomes" id="UP000887013">
    <property type="component" value="Unassembled WGS sequence"/>
</dbReference>
<keyword evidence="2" id="KW-1185">Reference proteome</keyword>
<protein>
    <submittedName>
        <fullName evidence="1">Uncharacterized protein</fullName>
    </submittedName>
</protein>
<gene>
    <name evidence="1" type="primary">AVEN_275128_1</name>
    <name evidence="1" type="ORF">NPIL_602351</name>
</gene>